<dbReference type="AlphaFoldDB" id="A0A9D3NFK3"/>
<comment type="caution">
    <text evidence="1">The sequence shown here is derived from an EMBL/GenBank/DDBJ whole genome shotgun (WGS) entry which is preliminary data.</text>
</comment>
<dbReference type="Proteomes" id="UP000824219">
    <property type="component" value="Linkage Group LG19"/>
</dbReference>
<evidence type="ECO:0000313" key="2">
    <source>
        <dbReference type="Proteomes" id="UP000824219"/>
    </source>
</evidence>
<proteinExistence type="predicted"/>
<accession>A0A9D3NFK3</accession>
<dbReference type="EMBL" id="JAHKSW010000019">
    <property type="protein sequence ID" value="KAG7320368.1"/>
    <property type="molecule type" value="Genomic_DNA"/>
</dbReference>
<name>A0A9D3NFK3_9TELE</name>
<dbReference type="OrthoDB" id="10407204at2759"/>
<reference evidence="1 2" key="1">
    <citation type="submission" date="2021-06" db="EMBL/GenBank/DDBJ databases">
        <title>Chromosome-level genome assembly of the red-tail catfish (Hemibagrus wyckioides).</title>
        <authorList>
            <person name="Shao F."/>
        </authorList>
    </citation>
    <scope>NUCLEOTIDE SEQUENCE [LARGE SCALE GENOMIC DNA]</scope>
    <source>
        <strain evidence="1">EC202008001</strain>
        <tissue evidence="1">Blood</tissue>
    </source>
</reference>
<keyword evidence="2" id="KW-1185">Reference proteome</keyword>
<protein>
    <submittedName>
        <fullName evidence="1">Uncharacterized protein</fullName>
    </submittedName>
</protein>
<gene>
    <name evidence="1" type="ORF">KOW79_016221</name>
</gene>
<sequence length="125" mass="14342">MQGGARDMRVDSILVQCSSWHRIEKENGCPFVVRQLLDETEEDLVDAVLIRGLMIQRLTLEFTAVIEKSCRHVRMGPQERPPLQQSRGAKGLQDQSVSPQFAHIFLFSEMAKLFFKQNHVSWNSS</sequence>
<evidence type="ECO:0000313" key="1">
    <source>
        <dbReference type="EMBL" id="KAG7320368.1"/>
    </source>
</evidence>
<organism evidence="1 2">
    <name type="scientific">Hemibagrus wyckioides</name>
    <dbReference type="NCBI Taxonomy" id="337641"/>
    <lineage>
        <taxon>Eukaryota</taxon>
        <taxon>Metazoa</taxon>
        <taxon>Chordata</taxon>
        <taxon>Craniata</taxon>
        <taxon>Vertebrata</taxon>
        <taxon>Euteleostomi</taxon>
        <taxon>Actinopterygii</taxon>
        <taxon>Neopterygii</taxon>
        <taxon>Teleostei</taxon>
        <taxon>Ostariophysi</taxon>
        <taxon>Siluriformes</taxon>
        <taxon>Bagridae</taxon>
        <taxon>Hemibagrus</taxon>
    </lineage>
</organism>